<organism evidence="2">
    <name type="scientific">Brachypodium distachyon</name>
    <name type="common">Purple false brome</name>
    <name type="synonym">Trachynia distachya</name>
    <dbReference type="NCBI Taxonomy" id="15368"/>
    <lineage>
        <taxon>Eukaryota</taxon>
        <taxon>Viridiplantae</taxon>
        <taxon>Streptophyta</taxon>
        <taxon>Embryophyta</taxon>
        <taxon>Tracheophyta</taxon>
        <taxon>Spermatophyta</taxon>
        <taxon>Magnoliopsida</taxon>
        <taxon>Liliopsida</taxon>
        <taxon>Poales</taxon>
        <taxon>Poaceae</taxon>
        <taxon>BOP clade</taxon>
        <taxon>Pooideae</taxon>
        <taxon>Stipodae</taxon>
        <taxon>Brachypodieae</taxon>
        <taxon>Brachypodium</taxon>
    </lineage>
</organism>
<feature type="compositionally biased region" description="Low complexity" evidence="1">
    <location>
        <begin position="64"/>
        <end position="74"/>
    </location>
</feature>
<evidence type="ECO:0000256" key="1">
    <source>
        <dbReference type="SAM" id="MobiDB-lite"/>
    </source>
</evidence>
<reference evidence="2 3" key="1">
    <citation type="journal article" date="2010" name="Nature">
        <title>Genome sequencing and analysis of the model grass Brachypodium distachyon.</title>
        <authorList>
            <consortium name="International Brachypodium Initiative"/>
        </authorList>
    </citation>
    <scope>NUCLEOTIDE SEQUENCE [LARGE SCALE GENOMIC DNA]</scope>
    <source>
        <strain evidence="2 3">Bd21</strain>
    </source>
</reference>
<protein>
    <submittedName>
        <fullName evidence="2 3">Uncharacterized protein</fullName>
    </submittedName>
</protein>
<proteinExistence type="predicted"/>
<evidence type="ECO:0000313" key="3">
    <source>
        <dbReference type="EnsemblPlants" id="KQJ82048"/>
    </source>
</evidence>
<evidence type="ECO:0000313" key="2">
    <source>
        <dbReference type="EMBL" id="KQJ82048.1"/>
    </source>
</evidence>
<dbReference type="EnsemblPlants" id="KQJ82048">
    <property type="protein sequence ID" value="KQJ82048"/>
    <property type="gene ID" value="BRADI_5g05176v3"/>
</dbReference>
<reference evidence="3" key="3">
    <citation type="submission" date="2018-08" db="UniProtKB">
        <authorList>
            <consortium name="EnsemblPlants"/>
        </authorList>
    </citation>
    <scope>IDENTIFICATION</scope>
    <source>
        <strain evidence="3">cv. Bd21</strain>
    </source>
</reference>
<dbReference type="InParanoid" id="A0A0Q3I7K2"/>
<gene>
    <name evidence="2" type="ORF">BRADI_5g05176v3</name>
</gene>
<dbReference type="Proteomes" id="UP000008810">
    <property type="component" value="Chromosome 5"/>
</dbReference>
<dbReference type="EMBL" id="CM000884">
    <property type="protein sequence ID" value="KQJ82048.1"/>
    <property type="molecule type" value="Genomic_DNA"/>
</dbReference>
<accession>A0A0Q3I7K2</accession>
<feature type="region of interest" description="Disordered" evidence="1">
    <location>
        <begin position="36"/>
        <end position="79"/>
    </location>
</feature>
<evidence type="ECO:0000313" key="4">
    <source>
        <dbReference type="Proteomes" id="UP000008810"/>
    </source>
</evidence>
<reference evidence="2" key="2">
    <citation type="submission" date="2017-06" db="EMBL/GenBank/DDBJ databases">
        <title>WGS assembly of Brachypodium distachyon.</title>
        <authorList>
            <consortium name="The International Brachypodium Initiative"/>
            <person name="Lucas S."/>
            <person name="Harmon-Smith M."/>
            <person name="Lail K."/>
            <person name="Tice H."/>
            <person name="Grimwood J."/>
            <person name="Bruce D."/>
            <person name="Barry K."/>
            <person name="Shu S."/>
            <person name="Lindquist E."/>
            <person name="Wang M."/>
            <person name="Pitluck S."/>
            <person name="Vogel J.P."/>
            <person name="Garvin D.F."/>
            <person name="Mockler T.C."/>
            <person name="Schmutz J."/>
            <person name="Rokhsar D."/>
            <person name="Bevan M.W."/>
        </authorList>
    </citation>
    <scope>NUCLEOTIDE SEQUENCE</scope>
    <source>
        <strain evidence="2">Bd21</strain>
    </source>
</reference>
<name>A0A0Q3I7K2_BRADI</name>
<dbReference type="AlphaFoldDB" id="A0A0Q3I7K2"/>
<dbReference type="Gramene" id="KQJ82048">
    <property type="protein sequence ID" value="KQJ82048"/>
    <property type="gene ID" value="BRADI_5g05176v3"/>
</dbReference>
<keyword evidence="4" id="KW-1185">Reference proteome</keyword>
<sequence length="148" mass="15707">MLMMPVRKTSGFCRLHVVDVRVRAAWTKPSDTLNASSELERSSLGYGPARQRRTHREPPPAAPPSLEASPVSSRPRPPRLVCRISMSSARFGTTARCVRLGVGGLELGEGHGGGEGDLPVLARCRECPTAAAGNAPARSMVAPPLMSP</sequence>